<feature type="chain" id="PRO_5031469046" description="Ice-binding protein C-terminal domain-containing protein" evidence="1">
    <location>
        <begin position="23"/>
        <end position="233"/>
    </location>
</feature>
<dbReference type="Proteomes" id="UP000532440">
    <property type="component" value="Unassembled WGS sequence"/>
</dbReference>
<comment type="caution">
    <text evidence="3">The sequence shown here is derived from an EMBL/GenBank/DDBJ whole genome shotgun (WGS) entry which is preliminary data.</text>
</comment>
<name>A0A7W8HJI8_9BURK</name>
<gene>
    <name evidence="3" type="ORF">HNQ70_003228</name>
</gene>
<reference evidence="3 4" key="1">
    <citation type="submission" date="2020-08" db="EMBL/GenBank/DDBJ databases">
        <title>Genomic Encyclopedia of Type Strains, Phase IV (KMG-IV): sequencing the most valuable type-strain genomes for metagenomic binning, comparative biology and taxonomic classification.</title>
        <authorList>
            <person name="Goeker M."/>
        </authorList>
    </citation>
    <scope>NUCLEOTIDE SEQUENCE [LARGE SCALE GENOMIC DNA]</scope>
    <source>
        <strain evidence="3 4">DSM 29781</strain>
    </source>
</reference>
<dbReference type="RefSeq" id="WP_183969553.1">
    <property type="nucleotide sequence ID" value="NZ_BAABEW010000024.1"/>
</dbReference>
<feature type="domain" description="Ice-binding protein C-terminal" evidence="2">
    <location>
        <begin position="207"/>
        <end position="229"/>
    </location>
</feature>
<dbReference type="EMBL" id="JACHGB010000006">
    <property type="protein sequence ID" value="MBB5273200.1"/>
    <property type="molecule type" value="Genomic_DNA"/>
</dbReference>
<proteinExistence type="predicted"/>
<dbReference type="AlphaFoldDB" id="A0A7W8HJI8"/>
<feature type="signal peptide" evidence="1">
    <location>
        <begin position="1"/>
        <end position="22"/>
    </location>
</feature>
<organism evidence="3 4">
    <name type="scientific">Quisquiliibacterium transsilvanicum</name>
    <dbReference type="NCBI Taxonomy" id="1549638"/>
    <lineage>
        <taxon>Bacteria</taxon>
        <taxon>Pseudomonadati</taxon>
        <taxon>Pseudomonadota</taxon>
        <taxon>Betaproteobacteria</taxon>
        <taxon>Burkholderiales</taxon>
        <taxon>Burkholderiaceae</taxon>
        <taxon>Quisquiliibacterium</taxon>
    </lineage>
</organism>
<evidence type="ECO:0000256" key="1">
    <source>
        <dbReference type="SAM" id="SignalP"/>
    </source>
</evidence>
<sequence>MKRTMMSLAAAAMIALPAVANAINVKVTMTVDNSYALFYGTGTQATNFVGADYNWQAVETYNFDLPADRYLYVVTASDLSVAQGFLGQFENLDSGYKFYSNDPQWQVMATGLGNTGAPYSGSVADLALLSQEIQDANGGGNVSQGWTGLTAGPGNGSDPWGSQAGIDAAARWVWYSANGDTDPTSPGFNHGEWLVFRIAVASTPTEPVPLPGTVALLGAGLAGVGLLRRRPAA</sequence>
<accession>A0A7W8HJI8</accession>
<dbReference type="Pfam" id="PF07589">
    <property type="entry name" value="PEP-CTERM"/>
    <property type="match status" value="1"/>
</dbReference>
<evidence type="ECO:0000313" key="4">
    <source>
        <dbReference type="Proteomes" id="UP000532440"/>
    </source>
</evidence>
<evidence type="ECO:0000259" key="2">
    <source>
        <dbReference type="Pfam" id="PF07589"/>
    </source>
</evidence>
<protein>
    <recommendedName>
        <fullName evidence="2">Ice-binding protein C-terminal domain-containing protein</fullName>
    </recommendedName>
</protein>
<dbReference type="InterPro" id="IPR013424">
    <property type="entry name" value="Ice-binding_C"/>
</dbReference>
<evidence type="ECO:0000313" key="3">
    <source>
        <dbReference type="EMBL" id="MBB5273200.1"/>
    </source>
</evidence>
<keyword evidence="1" id="KW-0732">Signal</keyword>
<keyword evidence="4" id="KW-1185">Reference proteome</keyword>